<sequence length="228" mass="25589">MKNFIGSLLHLSDPTLPIGGYTHSNGLETYVQQGLVKDSESAMLFVRNMLTNNLLYNDAAFVKLAYEAAQSKNSSALFLLDDECAALKTAREIRQASQKLGVRLIKIFKRQVADEIINEYEKAIFDKKSEGHYCIVFGIYASLLNIPLYEALFAFLYNAAVGMVTNAVKLVPLGQLDGQDVLHDMQEVIETVAEKTIELDRNHVGLCNIGLDVRCMQHEQLYSRLYMS</sequence>
<evidence type="ECO:0000313" key="5">
    <source>
        <dbReference type="Proteomes" id="UP000184112"/>
    </source>
</evidence>
<dbReference type="Pfam" id="PF01730">
    <property type="entry name" value="UreF"/>
    <property type="match status" value="1"/>
</dbReference>
<evidence type="ECO:0000256" key="3">
    <source>
        <dbReference type="HAMAP-Rule" id="MF_01385"/>
    </source>
</evidence>
<protein>
    <recommendedName>
        <fullName evidence="3">Urease accessory protein UreF</fullName>
    </recommendedName>
</protein>
<keyword evidence="1 3" id="KW-0996">Nickel insertion</keyword>
<dbReference type="AlphaFoldDB" id="A0A1M5J6L5"/>
<dbReference type="Proteomes" id="UP000184112">
    <property type="component" value="Unassembled WGS sequence"/>
</dbReference>
<dbReference type="GO" id="GO:0016151">
    <property type="term" value="F:nickel cation binding"/>
    <property type="evidence" value="ECO:0007669"/>
    <property type="project" value="UniProtKB-UniRule"/>
</dbReference>
<name>A0A1M5J6L5_FLAJO</name>
<gene>
    <name evidence="3" type="primary">ureF</name>
    <name evidence="4" type="ORF">SAMN05444388_102397</name>
</gene>
<keyword evidence="3" id="KW-0963">Cytoplasm</keyword>
<accession>A0A1M5J6L5</accession>
<dbReference type="GO" id="GO:0005737">
    <property type="term" value="C:cytoplasm"/>
    <property type="evidence" value="ECO:0007669"/>
    <property type="project" value="UniProtKB-SubCell"/>
</dbReference>
<organism evidence="4 5">
    <name type="scientific">Flavobacterium johnsoniae</name>
    <name type="common">Cytophaga johnsonae</name>
    <dbReference type="NCBI Taxonomy" id="986"/>
    <lineage>
        <taxon>Bacteria</taxon>
        <taxon>Pseudomonadati</taxon>
        <taxon>Bacteroidota</taxon>
        <taxon>Flavobacteriia</taxon>
        <taxon>Flavobacteriales</taxon>
        <taxon>Flavobacteriaceae</taxon>
        <taxon>Flavobacterium</taxon>
    </lineage>
</organism>
<reference evidence="4 5" key="1">
    <citation type="submission" date="2016-11" db="EMBL/GenBank/DDBJ databases">
        <authorList>
            <person name="Jaros S."/>
            <person name="Januszkiewicz K."/>
            <person name="Wedrychowicz H."/>
        </authorList>
    </citation>
    <scope>NUCLEOTIDE SEQUENCE [LARGE SCALE GENOMIC DNA]</scope>
    <source>
        <strain evidence="4 5">DSM 6792</strain>
    </source>
</reference>
<comment type="function">
    <text evidence="3">Required for maturation of urease via the functional incorporation of the urease nickel metallocenter.</text>
</comment>
<dbReference type="InterPro" id="IPR038277">
    <property type="entry name" value="UreF_sf"/>
</dbReference>
<evidence type="ECO:0000256" key="2">
    <source>
        <dbReference type="ARBA" id="ARBA00023186"/>
    </source>
</evidence>
<dbReference type="PIRSF" id="PIRSF009467">
    <property type="entry name" value="Ureas_acces_UreF"/>
    <property type="match status" value="1"/>
</dbReference>
<proteinExistence type="inferred from homology"/>
<comment type="subunit">
    <text evidence="3">UreD, UreF and UreG form a complex that acts as a GTP-hydrolysis-dependent molecular chaperone, activating the urease apoprotein by helping to assemble the nickel containing metallocenter of UreC. The UreE protein probably delivers the nickel.</text>
</comment>
<dbReference type="HAMAP" id="MF_01385">
    <property type="entry name" value="UreF"/>
    <property type="match status" value="1"/>
</dbReference>
<evidence type="ECO:0000313" key="4">
    <source>
        <dbReference type="EMBL" id="SHG35929.1"/>
    </source>
</evidence>
<dbReference type="PANTHER" id="PTHR33620:SF1">
    <property type="entry name" value="UREASE ACCESSORY PROTEIN F"/>
    <property type="match status" value="1"/>
</dbReference>
<dbReference type="InterPro" id="IPR002639">
    <property type="entry name" value="UreF"/>
</dbReference>
<comment type="similarity">
    <text evidence="3">Belongs to the UreF family.</text>
</comment>
<keyword evidence="2 3" id="KW-0143">Chaperone</keyword>
<dbReference type="PANTHER" id="PTHR33620">
    <property type="entry name" value="UREASE ACCESSORY PROTEIN F"/>
    <property type="match status" value="1"/>
</dbReference>
<dbReference type="Gene3D" id="1.10.4190.10">
    <property type="entry name" value="Urease accessory protein UreF"/>
    <property type="match status" value="1"/>
</dbReference>
<evidence type="ECO:0000256" key="1">
    <source>
        <dbReference type="ARBA" id="ARBA00022988"/>
    </source>
</evidence>
<dbReference type="EMBL" id="FQWH01000002">
    <property type="protein sequence ID" value="SHG35929.1"/>
    <property type="molecule type" value="Genomic_DNA"/>
</dbReference>
<comment type="subcellular location">
    <subcellularLocation>
        <location evidence="3">Cytoplasm</location>
    </subcellularLocation>
</comment>
<dbReference type="RefSeq" id="WP_175556807.1">
    <property type="nucleotide sequence ID" value="NZ_FQWH01000002.1"/>
</dbReference>